<protein>
    <submittedName>
        <fullName evidence="2">Uncharacterized protein</fullName>
    </submittedName>
</protein>
<dbReference type="EMBL" id="WQLB01000015">
    <property type="protein sequence ID" value="MVN87541.1"/>
    <property type="molecule type" value="Genomic_DNA"/>
</dbReference>
<dbReference type="AlphaFoldDB" id="A0A7C9LRP7"/>
<gene>
    <name evidence="2" type="ORF">GO986_12270</name>
</gene>
<dbReference type="RefSeq" id="WP_157459596.1">
    <property type="nucleotide sequence ID" value="NZ_WQLB01000015.1"/>
</dbReference>
<accession>A0A7C9LRP7</accession>
<dbReference type="Proteomes" id="UP000483286">
    <property type="component" value="Unassembled WGS sequence"/>
</dbReference>
<feature type="region of interest" description="Disordered" evidence="1">
    <location>
        <begin position="109"/>
        <end position="137"/>
    </location>
</feature>
<sequence length="137" mass="15013">MKIDGKDYVRLSEVLQPVKSDAGRVKRLLSAYDEAYRSKVFEAVYLRDALPSAQGGRRDELIEVTPGFTLWRSRAVAVVNDEGPHSELAASVDELTSGAVRFEQLCKARRAGGHAARTTGRSPRSRKSKGEPSAPEV</sequence>
<keyword evidence="3" id="KW-1185">Reference proteome</keyword>
<evidence type="ECO:0000313" key="3">
    <source>
        <dbReference type="Proteomes" id="UP000483286"/>
    </source>
</evidence>
<evidence type="ECO:0000313" key="2">
    <source>
        <dbReference type="EMBL" id="MVN87541.1"/>
    </source>
</evidence>
<proteinExistence type="predicted"/>
<comment type="caution">
    <text evidence="2">The sequence shown here is derived from an EMBL/GenBank/DDBJ whole genome shotgun (WGS) entry which is preliminary data.</text>
</comment>
<evidence type="ECO:0000256" key="1">
    <source>
        <dbReference type="SAM" id="MobiDB-lite"/>
    </source>
</evidence>
<name>A0A7C9LRP7_9DEIO</name>
<reference evidence="2 3" key="1">
    <citation type="submission" date="2019-12" db="EMBL/GenBank/DDBJ databases">
        <title>Deinococcus sp. HMF7620 Genome sequencing and assembly.</title>
        <authorList>
            <person name="Kang H."/>
            <person name="Kim H."/>
            <person name="Joh K."/>
        </authorList>
    </citation>
    <scope>NUCLEOTIDE SEQUENCE [LARGE SCALE GENOMIC DNA]</scope>
    <source>
        <strain evidence="2 3">HMF7620</strain>
    </source>
</reference>
<organism evidence="2 3">
    <name type="scientific">Deinococcus arboris</name>
    <dbReference type="NCBI Taxonomy" id="2682977"/>
    <lineage>
        <taxon>Bacteria</taxon>
        <taxon>Thermotogati</taxon>
        <taxon>Deinococcota</taxon>
        <taxon>Deinococci</taxon>
        <taxon>Deinococcales</taxon>
        <taxon>Deinococcaceae</taxon>
        <taxon>Deinococcus</taxon>
    </lineage>
</organism>